<dbReference type="CDD" id="cd00075">
    <property type="entry name" value="HATPase"/>
    <property type="match status" value="1"/>
</dbReference>
<dbReference type="InterPro" id="IPR003594">
    <property type="entry name" value="HATPase_dom"/>
</dbReference>
<keyword evidence="7" id="KW-0547">Nucleotide-binding</keyword>
<dbReference type="RefSeq" id="WP_306977268.1">
    <property type="nucleotide sequence ID" value="NZ_JAUSTQ010000009.1"/>
</dbReference>
<name>A0ABT9VGV7_9BACI</name>
<keyword evidence="11 12" id="KW-0472">Membrane</keyword>
<comment type="caution">
    <text evidence="15">The sequence shown here is derived from an EMBL/GenBank/DDBJ whole genome shotgun (WGS) entry which is preliminary data.</text>
</comment>
<organism evidence="15 16">
    <name type="scientific">Alkalibacillus salilacus</name>
    <dbReference type="NCBI Taxonomy" id="284582"/>
    <lineage>
        <taxon>Bacteria</taxon>
        <taxon>Bacillati</taxon>
        <taxon>Bacillota</taxon>
        <taxon>Bacilli</taxon>
        <taxon>Bacillales</taxon>
        <taxon>Bacillaceae</taxon>
        <taxon>Alkalibacillus</taxon>
    </lineage>
</organism>
<sequence>MKTIIEKRTIFLYIIFSLFMIVMIGLLFDQIARFYVNAAYEDQLANEGQYIAEQLEETSSEDIQSTLDDYSEQFNLDLFYNNQNEGRILHTFSNRDLSVLQTVRSNTGNTGEFVLIENRLLTSYSLGENESLSVMTESLPLSALTRTVWWTVFFVSLFTIILLWRFGARIHDSYVKPVIRATETSKELANGNYDARVEELPYGVASQLGQLVNRLGRHLQYITNKYENQNSRLKTVVNNMESGVLLINEKGMTRLVNEAFLSQFTMRDMPVIGEVYYDVINQEEINQLIQRAIFMESRWQETIELADGRFFEIYIAPIKGQEDEWRGVVIVTHEITELKRLERVRKDFVANVSHELKTPVTSIQGFAETLLEEPQMDRAKQEQFLTIIKKESNRLNILVQDLLDLSVLEKESYALTISQFPAHDIVEDVHAVVEELIQQNDLSFNSHYAPQLMVQADYYRLYQLLLNLIHNSIQYTSEGGSIDLRLFREIEQMVIEVEDTGIGIPESAHDRIFERFYRVDKARSRHSGGTGLGLSIVKHIVEVHEGSIEIESEEDEGTTIRIKIPQ</sequence>
<dbReference type="SMART" id="SM00387">
    <property type="entry name" value="HATPase_c"/>
    <property type="match status" value="1"/>
</dbReference>
<dbReference type="NCBIfam" id="TIGR00229">
    <property type="entry name" value="sensory_box"/>
    <property type="match status" value="1"/>
</dbReference>
<dbReference type="GO" id="GO:0004673">
    <property type="term" value="F:protein histidine kinase activity"/>
    <property type="evidence" value="ECO:0007669"/>
    <property type="project" value="UniProtKB-EC"/>
</dbReference>
<evidence type="ECO:0000256" key="12">
    <source>
        <dbReference type="SAM" id="Phobius"/>
    </source>
</evidence>
<dbReference type="Pfam" id="PF08448">
    <property type="entry name" value="PAS_4"/>
    <property type="match status" value="1"/>
</dbReference>
<dbReference type="PRINTS" id="PR00344">
    <property type="entry name" value="BCTRLSENSOR"/>
</dbReference>
<dbReference type="PANTHER" id="PTHR45453">
    <property type="entry name" value="PHOSPHATE REGULON SENSOR PROTEIN PHOR"/>
    <property type="match status" value="1"/>
</dbReference>
<evidence type="ECO:0000313" key="16">
    <source>
        <dbReference type="Proteomes" id="UP001224359"/>
    </source>
</evidence>
<feature type="transmembrane region" description="Helical" evidence="12">
    <location>
        <begin position="148"/>
        <end position="166"/>
    </location>
</feature>
<dbReference type="Gene3D" id="3.30.565.10">
    <property type="entry name" value="Histidine kinase-like ATPase, C-terminal domain"/>
    <property type="match status" value="1"/>
</dbReference>
<evidence type="ECO:0000256" key="5">
    <source>
        <dbReference type="ARBA" id="ARBA00022553"/>
    </source>
</evidence>
<dbReference type="SUPFAM" id="SSF47384">
    <property type="entry name" value="Homodimeric domain of signal transducing histidine kinase"/>
    <property type="match status" value="1"/>
</dbReference>
<keyword evidence="10" id="KW-0902">Two-component regulatory system</keyword>
<feature type="domain" description="HAMP" evidence="14">
    <location>
        <begin position="172"/>
        <end position="224"/>
    </location>
</feature>
<evidence type="ECO:0000256" key="6">
    <source>
        <dbReference type="ARBA" id="ARBA00022679"/>
    </source>
</evidence>
<dbReference type="InterPro" id="IPR050351">
    <property type="entry name" value="BphY/WalK/GraS-like"/>
</dbReference>
<evidence type="ECO:0000256" key="3">
    <source>
        <dbReference type="ARBA" id="ARBA00012438"/>
    </source>
</evidence>
<evidence type="ECO:0000256" key="8">
    <source>
        <dbReference type="ARBA" id="ARBA00022777"/>
    </source>
</evidence>
<evidence type="ECO:0000313" key="15">
    <source>
        <dbReference type="EMBL" id="MDQ0160198.1"/>
    </source>
</evidence>
<dbReference type="SUPFAM" id="SSF55785">
    <property type="entry name" value="PYP-like sensor domain (PAS domain)"/>
    <property type="match status" value="1"/>
</dbReference>
<dbReference type="PROSITE" id="PS50109">
    <property type="entry name" value="HIS_KIN"/>
    <property type="match status" value="1"/>
</dbReference>
<keyword evidence="12" id="KW-1133">Transmembrane helix</keyword>
<evidence type="ECO:0000256" key="2">
    <source>
        <dbReference type="ARBA" id="ARBA00004651"/>
    </source>
</evidence>
<dbReference type="InterPro" id="IPR036097">
    <property type="entry name" value="HisK_dim/P_sf"/>
</dbReference>
<dbReference type="Proteomes" id="UP001224359">
    <property type="component" value="Unassembled WGS sequence"/>
</dbReference>
<dbReference type="InterPro" id="IPR036890">
    <property type="entry name" value="HATPase_C_sf"/>
</dbReference>
<dbReference type="InterPro" id="IPR000014">
    <property type="entry name" value="PAS"/>
</dbReference>
<reference evidence="15 16" key="1">
    <citation type="submission" date="2023-07" db="EMBL/GenBank/DDBJ databases">
        <title>Genomic Encyclopedia of Type Strains, Phase IV (KMG-IV): sequencing the most valuable type-strain genomes for metagenomic binning, comparative biology and taxonomic classification.</title>
        <authorList>
            <person name="Goeker M."/>
        </authorList>
    </citation>
    <scope>NUCLEOTIDE SEQUENCE [LARGE SCALE GENOMIC DNA]</scope>
    <source>
        <strain evidence="15 16">DSM 16460</strain>
    </source>
</reference>
<evidence type="ECO:0000259" key="14">
    <source>
        <dbReference type="PROSITE" id="PS50885"/>
    </source>
</evidence>
<evidence type="ECO:0000256" key="11">
    <source>
        <dbReference type="ARBA" id="ARBA00023136"/>
    </source>
</evidence>
<keyword evidence="12" id="KW-0812">Transmembrane</keyword>
<dbReference type="SMART" id="SM00388">
    <property type="entry name" value="HisKA"/>
    <property type="match status" value="1"/>
</dbReference>
<dbReference type="Gene3D" id="1.10.287.130">
    <property type="match status" value="1"/>
</dbReference>
<dbReference type="InterPro" id="IPR013656">
    <property type="entry name" value="PAS_4"/>
</dbReference>
<evidence type="ECO:0000256" key="9">
    <source>
        <dbReference type="ARBA" id="ARBA00022840"/>
    </source>
</evidence>
<dbReference type="InterPro" id="IPR003661">
    <property type="entry name" value="HisK_dim/P_dom"/>
</dbReference>
<dbReference type="EC" id="2.7.13.3" evidence="3"/>
<dbReference type="Gene3D" id="6.10.340.10">
    <property type="match status" value="1"/>
</dbReference>
<dbReference type="PROSITE" id="PS50885">
    <property type="entry name" value="HAMP"/>
    <property type="match status" value="1"/>
</dbReference>
<comment type="catalytic activity">
    <reaction evidence="1">
        <text>ATP + protein L-histidine = ADP + protein N-phospho-L-histidine.</text>
        <dbReference type="EC" id="2.7.13.3"/>
    </reaction>
</comment>
<keyword evidence="4" id="KW-1003">Cell membrane</keyword>
<accession>A0ABT9VGV7</accession>
<dbReference type="EMBL" id="JAUSTQ010000009">
    <property type="protein sequence ID" value="MDQ0160198.1"/>
    <property type="molecule type" value="Genomic_DNA"/>
</dbReference>
<dbReference type="Pfam" id="PF00512">
    <property type="entry name" value="HisKA"/>
    <property type="match status" value="1"/>
</dbReference>
<keyword evidence="6 15" id="KW-0808">Transferase</keyword>
<dbReference type="Pfam" id="PF02518">
    <property type="entry name" value="HATPase_c"/>
    <property type="match status" value="1"/>
</dbReference>
<keyword evidence="8 15" id="KW-0418">Kinase</keyword>
<dbReference type="SUPFAM" id="SSF55874">
    <property type="entry name" value="ATPase domain of HSP90 chaperone/DNA topoisomerase II/histidine kinase"/>
    <property type="match status" value="1"/>
</dbReference>
<dbReference type="InterPro" id="IPR003660">
    <property type="entry name" value="HAMP_dom"/>
</dbReference>
<keyword evidence="5" id="KW-0597">Phosphoprotein</keyword>
<dbReference type="PANTHER" id="PTHR45453:SF1">
    <property type="entry name" value="PHOSPHATE REGULON SENSOR PROTEIN PHOR"/>
    <property type="match status" value="1"/>
</dbReference>
<evidence type="ECO:0000256" key="1">
    <source>
        <dbReference type="ARBA" id="ARBA00000085"/>
    </source>
</evidence>
<dbReference type="CDD" id="cd00082">
    <property type="entry name" value="HisKA"/>
    <property type="match status" value="1"/>
</dbReference>
<evidence type="ECO:0000256" key="4">
    <source>
        <dbReference type="ARBA" id="ARBA00022475"/>
    </source>
</evidence>
<dbReference type="InterPro" id="IPR004358">
    <property type="entry name" value="Sig_transdc_His_kin-like_C"/>
</dbReference>
<gene>
    <name evidence="15" type="ORF">J2S77_002200</name>
</gene>
<protein>
    <recommendedName>
        <fullName evidence="3">histidine kinase</fullName>
        <ecNumber evidence="3">2.7.13.3</ecNumber>
    </recommendedName>
</protein>
<dbReference type="InterPro" id="IPR035965">
    <property type="entry name" value="PAS-like_dom_sf"/>
</dbReference>
<comment type="subcellular location">
    <subcellularLocation>
        <location evidence="2">Cell membrane</location>
        <topology evidence="2">Multi-pass membrane protein</topology>
    </subcellularLocation>
</comment>
<dbReference type="Gene3D" id="3.30.450.20">
    <property type="entry name" value="PAS domain"/>
    <property type="match status" value="1"/>
</dbReference>
<keyword evidence="9" id="KW-0067">ATP-binding</keyword>
<keyword evidence="16" id="KW-1185">Reference proteome</keyword>
<feature type="domain" description="Histidine kinase" evidence="13">
    <location>
        <begin position="351"/>
        <end position="566"/>
    </location>
</feature>
<dbReference type="InterPro" id="IPR005467">
    <property type="entry name" value="His_kinase_dom"/>
</dbReference>
<proteinExistence type="predicted"/>
<feature type="transmembrane region" description="Helical" evidence="12">
    <location>
        <begin position="10"/>
        <end position="28"/>
    </location>
</feature>
<evidence type="ECO:0000256" key="7">
    <source>
        <dbReference type="ARBA" id="ARBA00022741"/>
    </source>
</evidence>
<dbReference type="NCBIfam" id="NF046044">
    <property type="entry name" value="PnpS"/>
    <property type="match status" value="1"/>
</dbReference>
<evidence type="ECO:0000256" key="10">
    <source>
        <dbReference type="ARBA" id="ARBA00023012"/>
    </source>
</evidence>
<evidence type="ECO:0000259" key="13">
    <source>
        <dbReference type="PROSITE" id="PS50109"/>
    </source>
</evidence>